<dbReference type="EMBL" id="CP120733">
    <property type="protein sequence ID" value="WFD12004.1"/>
    <property type="molecule type" value="Genomic_DNA"/>
</dbReference>
<proteinExistence type="predicted"/>
<accession>A0ABY8EJK5</accession>
<name>A0ABY8EJK5_9FIRM</name>
<sequence>MKNNPEYQRFANEARKKQLKLIKKDYIFIRDIFKDASKRLEIKAVKAKSGSLTKRFTLDYKKAIEESLIEVRKQLYNNNKKSIEEAAKHANEVQLSFFSKLNNQYELGMDQTFKTVFSRVPKGAIAEVLDGNLYKDNKGLSKRIWGDINGIDKDMNYMITRAIAEKKSAYELSKDIERYINPEAKKDWEWNKIYPNTRKKVDYNAQRLARTSINHAFLSANIRSCKRNPYVEAMHWELSASHYERQIKPFGEDECDDYANQDNYNLGIGNFPVEKVPLPHPQCLCVVYAVIPKSLEEIGSELRSWIDGESNSMLDKRYEKYGLEFID</sequence>
<gene>
    <name evidence="1" type="ORF">P4S50_07975</name>
</gene>
<dbReference type="Proteomes" id="UP001222800">
    <property type="component" value="Chromosome"/>
</dbReference>
<evidence type="ECO:0008006" key="3">
    <source>
        <dbReference type="Google" id="ProtNLM"/>
    </source>
</evidence>
<evidence type="ECO:0000313" key="1">
    <source>
        <dbReference type="EMBL" id="WFD12004.1"/>
    </source>
</evidence>
<evidence type="ECO:0000313" key="2">
    <source>
        <dbReference type="Proteomes" id="UP001222800"/>
    </source>
</evidence>
<keyword evidence="2" id="KW-1185">Reference proteome</keyword>
<dbReference type="RefSeq" id="WP_277734253.1">
    <property type="nucleotide sequence ID" value="NZ_CP120733.1"/>
</dbReference>
<reference evidence="1 2" key="1">
    <citation type="submission" date="2023-03" db="EMBL/GenBank/DDBJ databases">
        <title>Complete genome sequence of Tepidibacter sp. SWIR-1, isolated from a deep-sea hydrothermal vent.</title>
        <authorList>
            <person name="Li X."/>
        </authorList>
    </citation>
    <scope>NUCLEOTIDE SEQUENCE [LARGE SCALE GENOMIC DNA]</scope>
    <source>
        <strain evidence="1 2">SWIR-1</strain>
    </source>
</reference>
<protein>
    <recommendedName>
        <fullName evidence="3">Phage head morphogenesis domain-containing protein</fullName>
    </recommendedName>
</protein>
<organism evidence="1 2">
    <name type="scientific">Tepidibacter hydrothermalis</name>
    <dbReference type="NCBI Taxonomy" id="3036126"/>
    <lineage>
        <taxon>Bacteria</taxon>
        <taxon>Bacillati</taxon>
        <taxon>Bacillota</taxon>
        <taxon>Clostridia</taxon>
        <taxon>Peptostreptococcales</taxon>
        <taxon>Peptostreptococcaceae</taxon>
        <taxon>Tepidibacter</taxon>
    </lineage>
</organism>